<sequence>MRIQIHAGQGPRPADDCPPPPPPLARLSPNGELVLVELQGSLEMDGVDPEGGQTIGVLRFPEGREDKPVLQISHHLLEGKIVTLPRPIAVLEKRVTQAGQDESDIESDDDAGISPPTSPAPASPSQLAKRARIEPPSTPTKPRDALSSSPMPERAPRYSDGHLDFSSPQPGHGKKPSTVTSYHVVTLSPLSS</sequence>
<dbReference type="EMBL" id="CP119951">
    <property type="protein sequence ID" value="WFC94338.1"/>
    <property type="molecule type" value="Genomic_DNA"/>
</dbReference>
<accession>A0AAF0IRW2</accession>
<evidence type="ECO:0000256" key="1">
    <source>
        <dbReference type="ARBA" id="ARBA00004123"/>
    </source>
</evidence>
<organism evidence="4 5">
    <name type="scientific">Malassezia brasiliensis</name>
    <dbReference type="NCBI Taxonomy" id="1821822"/>
    <lineage>
        <taxon>Eukaryota</taxon>
        <taxon>Fungi</taxon>
        <taxon>Dikarya</taxon>
        <taxon>Basidiomycota</taxon>
        <taxon>Ustilaginomycotina</taxon>
        <taxon>Malasseziomycetes</taxon>
        <taxon>Malasseziales</taxon>
        <taxon>Malasseziaceae</taxon>
        <taxon>Malassezia</taxon>
    </lineage>
</organism>
<evidence type="ECO:0000256" key="3">
    <source>
        <dbReference type="SAM" id="MobiDB-lite"/>
    </source>
</evidence>
<feature type="compositionally biased region" description="Acidic residues" evidence="3">
    <location>
        <begin position="101"/>
        <end position="111"/>
    </location>
</feature>
<feature type="compositionally biased region" description="Basic and acidic residues" evidence="3">
    <location>
        <begin position="154"/>
        <end position="163"/>
    </location>
</feature>
<dbReference type="PANTHER" id="PTHR28605:SF1">
    <property type="entry name" value="CHROMOSOME TRANSMISSION FIDELITY FACTOR 8"/>
    <property type="match status" value="1"/>
</dbReference>
<evidence type="ECO:0008006" key="6">
    <source>
        <dbReference type="Google" id="ProtNLM"/>
    </source>
</evidence>
<feature type="region of interest" description="Disordered" evidence="3">
    <location>
        <begin position="93"/>
        <end position="180"/>
    </location>
</feature>
<dbReference type="PANTHER" id="PTHR28605">
    <property type="entry name" value="CTF8, CHROMOSOME TRANSMISSION FIDELITY FACTOR 8 HOMOLOG (S. CEREVISIAE)"/>
    <property type="match status" value="1"/>
</dbReference>
<evidence type="ECO:0000256" key="2">
    <source>
        <dbReference type="ARBA" id="ARBA00023242"/>
    </source>
</evidence>
<dbReference type="Proteomes" id="UP001216638">
    <property type="component" value="Chromosome 1"/>
</dbReference>
<dbReference type="GO" id="GO:0005634">
    <property type="term" value="C:nucleus"/>
    <property type="evidence" value="ECO:0007669"/>
    <property type="project" value="UniProtKB-SubCell"/>
</dbReference>
<protein>
    <recommendedName>
        <fullName evidence="6">Chromosome transmission fidelity protein 8</fullName>
    </recommendedName>
</protein>
<keyword evidence="5" id="KW-1185">Reference proteome</keyword>
<comment type="subcellular location">
    <subcellularLocation>
        <location evidence="1">Nucleus</location>
    </subcellularLocation>
</comment>
<proteinExistence type="predicted"/>
<reference evidence="4" key="1">
    <citation type="submission" date="2023-03" db="EMBL/GenBank/DDBJ databases">
        <title>Mating type loci evolution in Malassezia.</title>
        <authorList>
            <person name="Coelho M.A."/>
        </authorList>
    </citation>
    <scope>NUCLEOTIDE SEQUENCE</scope>
    <source>
        <strain evidence="4">CBS 14135</strain>
    </source>
</reference>
<gene>
    <name evidence="4" type="ORF">MBRA1_000968</name>
</gene>
<feature type="region of interest" description="Disordered" evidence="3">
    <location>
        <begin position="1"/>
        <end position="30"/>
    </location>
</feature>
<name>A0AAF0IRW2_9BASI</name>
<evidence type="ECO:0000313" key="4">
    <source>
        <dbReference type="EMBL" id="WFC94338.1"/>
    </source>
</evidence>
<dbReference type="AlphaFoldDB" id="A0AAF0IRW2"/>
<evidence type="ECO:0000313" key="5">
    <source>
        <dbReference type="Proteomes" id="UP001216638"/>
    </source>
</evidence>
<keyword evidence="2" id="KW-0539">Nucleus</keyword>